<reference evidence="1 2" key="1">
    <citation type="submission" date="2015-07" db="EMBL/GenBank/DDBJ databases">
        <title>Draft genome sequences of 17 French Clostridium botulinum group III.</title>
        <authorList>
            <person name="Woudstra C."/>
            <person name="Le Marechal C."/>
            <person name="Souillard R."/>
            <person name="Bayon-Auboyer M.-H."/>
            <person name="Dessouter D."/>
            <person name="Fach P."/>
        </authorList>
    </citation>
    <scope>NUCLEOTIDE SEQUENCE [LARGE SCALE GENOMIC DNA]</scope>
    <source>
        <strain evidence="1 2">12LNRI-CD</strain>
    </source>
</reference>
<comment type="caution">
    <text evidence="1">The sequence shown here is derived from an EMBL/GenBank/DDBJ whole genome shotgun (WGS) entry which is preliminary data.</text>
</comment>
<evidence type="ECO:0000313" key="1">
    <source>
        <dbReference type="EMBL" id="KOA86036.1"/>
    </source>
</evidence>
<dbReference type="OrthoDB" id="9924569at2"/>
<dbReference type="Proteomes" id="UP000037540">
    <property type="component" value="Unassembled WGS sequence"/>
</dbReference>
<name>A0A9Q1ZCR5_CLOBO</name>
<evidence type="ECO:0000313" key="2">
    <source>
        <dbReference type="Proteomes" id="UP000037540"/>
    </source>
</evidence>
<sequence>MNYAEVVNNTNGNANFEVKYLLGGKAVTETSPAIESSRIGRIELPHNAELITVDIFIIYPDGKTKEIFHDSFNKSKQSCYEIKGSFKNPTCSKISCSSIKSTDWIYVKNKGLYAPIKFEALYIIDGVGYKDESAILNPTRGGGLVIPRNAGRVQLKVYMEDTHAHVETFDVIYLEYFYHPFNVCFDVNGLLPYPFCDKVPCPKSDNNGNIPPQCPYCCHCCCGNCTSQYNEKLSQ</sequence>
<dbReference type="EMBL" id="LGVR01000049">
    <property type="protein sequence ID" value="KOA86036.1"/>
    <property type="molecule type" value="Genomic_DNA"/>
</dbReference>
<protein>
    <submittedName>
        <fullName evidence="1">Uncharacterized protein</fullName>
    </submittedName>
</protein>
<gene>
    <name evidence="1" type="ORF">ADU74_09175</name>
</gene>
<dbReference type="AlphaFoldDB" id="A0A9Q1ZCR5"/>
<proteinExistence type="predicted"/>
<organism evidence="1 2">
    <name type="scientific">Clostridium botulinum</name>
    <dbReference type="NCBI Taxonomy" id="1491"/>
    <lineage>
        <taxon>Bacteria</taxon>
        <taxon>Bacillati</taxon>
        <taxon>Bacillota</taxon>
        <taxon>Clostridia</taxon>
        <taxon>Eubacteriales</taxon>
        <taxon>Clostridiaceae</taxon>
        <taxon>Clostridium</taxon>
    </lineage>
</organism>
<accession>A0A9Q1ZCR5</accession>